<accession>A0AB39L4J3</accession>
<dbReference type="RefSeq" id="WP_369045907.1">
    <property type="nucleotide sequence ID" value="NZ_CP163302.1"/>
</dbReference>
<gene>
    <name evidence="1" type="ORF">AB5L97_19220</name>
</gene>
<organism evidence="1">
    <name type="scientific">Sinomonas puerhi</name>
    <dbReference type="NCBI Taxonomy" id="3238584"/>
    <lineage>
        <taxon>Bacteria</taxon>
        <taxon>Bacillati</taxon>
        <taxon>Actinomycetota</taxon>
        <taxon>Actinomycetes</taxon>
        <taxon>Micrococcales</taxon>
        <taxon>Micrococcaceae</taxon>
        <taxon>Sinomonas</taxon>
    </lineage>
</organism>
<sequence>MPENASADSWSHALDDLVALIDHPLPVPSPWIEDGSREEVDDARAVAVAWGWLMRTKRSAQAVLGLDRLGFGVEAAPLACSVMEHAVRLLWAARHERREAVGVLLSADGEEAPGGGGPAGAPWALSESELRKLGELQDDDAVAGRGERAGDLNRLRWVALGLPDGEAGLYGLWEKALRESHPTLESAAPYLEQSADRHGWLLRLLPQTRESVFDAQIAALLLAAFEAYVRLAGLEERFGPRIDALGARMMSLRA</sequence>
<reference evidence="1" key="1">
    <citation type="submission" date="2024-07" db="EMBL/GenBank/DDBJ databases">
        <authorList>
            <person name="fu j."/>
        </authorList>
    </citation>
    <scope>NUCLEOTIDE SEQUENCE</scope>
    <source>
        <strain evidence="1">P10A9</strain>
    </source>
</reference>
<dbReference type="EMBL" id="CP163302">
    <property type="protein sequence ID" value="XDP45363.1"/>
    <property type="molecule type" value="Genomic_DNA"/>
</dbReference>
<evidence type="ECO:0000313" key="1">
    <source>
        <dbReference type="EMBL" id="XDP45363.1"/>
    </source>
</evidence>
<dbReference type="KEGG" id="spue:AB5L97_19220"/>
<name>A0AB39L4J3_9MICC</name>
<proteinExistence type="predicted"/>
<protein>
    <submittedName>
        <fullName evidence="1">Uncharacterized protein</fullName>
    </submittedName>
</protein>
<dbReference type="AlphaFoldDB" id="A0AB39L4J3"/>